<evidence type="ECO:0000256" key="12">
    <source>
        <dbReference type="ARBA" id="ARBA00023136"/>
    </source>
</evidence>
<evidence type="ECO:0000256" key="3">
    <source>
        <dbReference type="ARBA" id="ARBA00006105"/>
    </source>
</evidence>
<evidence type="ECO:0000256" key="5">
    <source>
        <dbReference type="ARBA" id="ARBA00022692"/>
    </source>
</evidence>
<dbReference type="SUPFAM" id="SSF63380">
    <property type="entry name" value="Riboflavin synthase domain-like"/>
    <property type="match status" value="1"/>
</dbReference>
<dbReference type="CDD" id="cd06183">
    <property type="entry name" value="cyt_b5_reduct_like"/>
    <property type="match status" value="1"/>
</dbReference>
<keyword evidence="8 15" id="KW-1133">Transmembrane helix</keyword>
<feature type="binding site" evidence="13">
    <location>
        <position position="139"/>
    </location>
    <ligand>
        <name>FAD</name>
        <dbReference type="ChEBI" id="CHEBI:57692"/>
    </ligand>
</feature>
<keyword evidence="9 14" id="KW-0560">Oxidoreductase</keyword>
<dbReference type="InterPro" id="IPR001433">
    <property type="entry name" value="OxRdtase_FAD/NAD-bd"/>
</dbReference>
<dbReference type="PANTHER" id="PTHR19370">
    <property type="entry name" value="NADH-CYTOCHROME B5 REDUCTASE"/>
    <property type="match status" value="1"/>
</dbReference>
<gene>
    <name evidence="17" type="ORF">CLIB1423_01S04456</name>
</gene>
<dbReference type="InterPro" id="IPR001709">
    <property type="entry name" value="Flavoprot_Pyr_Nucl_cyt_Rdtase"/>
</dbReference>
<dbReference type="InterPro" id="IPR039261">
    <property type="entry name" value="FNR_nucleotide-bd"/>
</dbReference>
<dbReference type="EC" id="1.6.2.2" evidence="14"/>
<dbReference type="Proteomes" id="UP000837801">
    <property type="component" value="Unassembled WGS sequence"/>
</dbReference>
<keyword evidence="4 13" id="KW-0285">Flavoprotein</keyword>
<dbReference type="InterPro" id="IPR017938">
    <property type="entry name" value="Riboflavin_synthase-like_b-brl"/>
</dbReference>
<reference evidence="17" key="1">
    <citation type="submission" date="2022-03" db="EMBL/GenBank/DDBJ databases">
        <authorList>
            <person name="Legras J.-L."/>
            <person name="Devillers H."/>
            <person name="Grondin C."/>
        </authorList>
    </citation>
    <scope>NUCLEOTIDE SEQUENCE</scope>
    <source>
        <strain evidence="17">CLIB 1423</strain>
    </source>
</reference>
<evidence type="ECO:0000256" key="9">
    <source>
        <dbReference type="ARBA" id="ARBA00023002"/>
    </source>
</evidence>
<dbReference type="Gene3D" id="3.40.50.80">
    <property type="entry name" value="Nucleotide-binding domain of ferredoxin-NADP reductase (FNR) module"/>
    <property type="match status" value="1"/>
</dbReference>
<sequence length="304" mass="34732">MEDKRELLKEPLHGIYIPVALIIFGTCIFDWRYLPYTVSFIVVVCSFKFYSAYSRRSTLHAIKWNDLELMDKTVVSKNSAIYRFKLNRQDEVLDIPTGHHVAVCFDINGKDEIRYYSPISNIFDRGFFDILVKSYPDGKVSKKFATLREGQTVKFRGPVGRLEYVPNMAKEIGLIAGGSGITPILQVITRVITTPEDLTKISLIFANETENDILLKEEIDDLAKKYPNFSVHYTLTHAPAAWEGSTGYVSKEMITKYLPAPSPENRLMICGPPEMKKSLIQLTHELGWEKTEMRSPPTDQVFCF</sequence>
<accession>A0A9P0VVQ6</accession>
<feature type="binding site" evidence="13">
    <location>
        <position position="140"/>
    </location>
    <ligand>
        <name>FAD</name>
        <dbReference type="ChEBI" id="CHEBI:57692"/>
    </ligand>
</feature>
<feature type="transmembrane region" description="Helical" evidence="15">
    <location>
        <begin position="12"/>
        <end position="31"/>
    </location>
</feature>
<dbReference type="FunFam" id="2.40.30.10:FF:000069">
    <property type="entry name" value="NADH-cytochrome b5 reductase"/>
    <property type="match status" value="1"/>
</dbReference>
<dbReference type="GO" id="GO:0090524">
    <property type="term" value="F:cytochrome-b5 reductase activity, acting on NADH"/>
    <property type="evidence" value="ECO:0007669"/>
    <property type="project" value="UniProtKB-EC"/>
</dbReference>
<dbReference type="PROSITE" id="PS51384">
    <property type="entry name" value="FAD_FR"/>
    <property type="match status" value="1"/>
</dbReference>
<dbReference type="FunFam" id="3.40.50.80:FF:000009">
    <property type="entry name" value="NADH-cytochrome b5 reductase"/>
    <property type="match status" value="1"/>
</dbReference>
<dbReference type="InterPro" id="IPR001834">
    <property type="entry name" value="CBR-like"/>
</dbReference>
<dbReference type="EMBL" id="CAKXYY010000001">
    <property type="protein sequence ID" value="CAH2350186.1"/>
    <property type="molecule type" value="Genomic_DNA"/>
</dbReference>
<evidence type="ECO:0000256" key="1">
    <source>
        <dbReference type="ARBA" id="ARBA00001974"/>
    </source>
</evidence>
<dbReference type="OrthoDB" id="432685at2759"/>
<dbReference type="Pfam" id="PF00970">
    <property type="entry name" value="FAD_binding_6"/>
    <property type="match status" value="1"/>
</dbReference>
<comment type="catalytic activity">
    <reaction evidence="14">
        <text>2 Fe(III)-[cytochrome b5] + NADH = 2 Fe(II)-[cytochrome b5] + NAD(+) + H(+)</text>
        <dbReference type="Rhea" id="RHEA:46680"/>
        <dbReference type="Rhea" id="RHEA-COMP:10438"/>
        <dbReference type="Rhea" id="RHEA-COMP:10439"/>
        <dbReference type="ChEBI" id="CHEBI:15378"/>
        <dbReference type="ChEBI" id="CHEBI:29033"/>
        <dbReference type="ChEBI" id="CHEBI:29034"/>
        <dbReference type="ChEBI" id="CHEBI:57540"/>
        <dbReference type="ChEBI" id="CHEBI:57945"/>
        <dbReference type="EC" id="1.6.2.2"/>
    </reaction>
</comment>
<feature type="binding site" evidence="13">
    <location>
        <position position="133"/>
    </location>
    <ligand>
        <name>FAD</name>
        <dbReference type="ChEBI" id="CHEBI:57692"/>
    </ligand>
</feature>
<evidence type="ECO:0000256" key="8">
    <source>
        <dbReference type="ARBA" id="ARBA00022989"/>
    </source>
</evidence>
<dbReference type="PRINTS" id="PR00406">
    <property type="entry name" value="CYTB5RDTASE"/>
</dbReference>
<keyword evidence="18" id="KW-1185">Reference proteome</keyword>
<evidence type="ECO:0000259" key="16">
    <source>
        <dbReference type="PROSITE" id="PS51384"/>
    </source>
</evidence>
<feature type="binding site" evidence="13">
    <location>
        <position position="182"/>
    </location>
    <ligand>
        <name>FAD</name>
        <dbReference type="ChEBI" id="CHEBI:57692"/>
    </ligand>
</feature>
<dbReference type="PANTHER" id="PTHR19370:SF143">
    <property type="entry name" value="PLASMA MEMBRANE-ASSOCIATED COENZYME Q6 REDUCTASE PGA3"/>
    <property type="match status" value="1"/>
</dbReference>
<dbReference type="Pfam" id="PF00175">
    <property type="entry name" value="NAD_binding_1"/>
    <property type="match status" value="1"/>
</dbReference>
<keyword evidence="5 15" id="KW-0812">Transmembrane</keyword>
<evidence type="ECO:0000313" key="18">
    <source>
        <dbReference type="Proteomes" id="UP000837801"/>
    </source>
</evidence>
<evidence type="ECO:0000313" key="17">
    <source>
        <dbReference type="EMBL" id="CAH2350186.1"/>
    </source>
</evidence>
<keyword evidence="12 15" id="KW-0472">Membrane</keyword>
<keyword evidence="7 13" id="KW-0274">FAD</keyword>
<keyword evidence="10 14" id="KW-0520">NAD</keyword>
<dbReference type="InterPro" id="IPR017927">
    <property type="entry name" value="FAD-bd_FR_type"/>
</dbReference>
<proteinExistence type="inferred from homology"/>
<comment type="subcellular location">
    <subcellularLocation>
        <location evidence="2">Mitochondrion outer membrane</location>
    </subcellularLocation>
</comment>
<name>A0A9P0VVQ6_9ASCO</name>
<evidence type="ECO:0000256" key="14">
    <source>
        <dbReference type="RuleBase" id="RU361226"/>
    </source>
</evidence>
<protein>
    <recommendedName>
        <fullName evidence="14">NADH-cytochrome b5 reductase</fullName>
        <ecNumber evidence="14">1.6.2.2</ecNumber>
    </recommendedName>
</protein>
<dbReference type="AlphaFoldDB" id="A0A9P0VVQ6"/>
<keyword evidence="6" id="KW-1000">Mitochondrion outer membrane</keyword>
<feature type="domain" description="FAD-binding FR-type" evidence="16">
    <location>
        <begin position="62"/>
        <end position="165"/>
    </location>
</feature>
<feature type="binding site" evidence="13">
    <location>
        <position position="114"/>
    </location>
    <ligand>
        <name>FAD</name>
        <dbReference type="ChEBI" id="CHEBI:57692"/>
    </ligand>
</feature>
<feature type="binding site" evidence="13">
    <location>
        <position position="131"/>
    </location>
    <ligand>
        <name>FAD</name>
        <dbReference type="ChEBI" id="CHEBI:57692"/>
    </ligand>
</feature>
<dbReference type="Gene3D" id="2.40.30.10">
    <property type="entry name" value="Translation factors"/>
    <property type="match status" value="1"/>
</dbReference>
<dbReference type="GO" id="GO:0005741">
    <property type="term" value="C:mitochondrial outer membrane"/>
    <property type="evidence" value="ECO:0007669"/>
    <property type="project" value="UniProtKB-SubCell"/>
</dbReference>
<feature type="binding site" evidence="13">
    <location>
        <position position="116"/>
    </location>
    <ligand>
        <name>FAD</name>
        <dbReference type="ChEBI" id="CHEBI:57692"/>
    </ligand>
</feature>
<dbReference type="InterPro" id="IPR008333">
    <property type="entry name" value="Cbr1-like_FAD-bd_dom"/>
</dbReference>
<keyword evidence="11" id="KW-0496">Mitochondrion</keyword>
<dbReference type="GO" id="GO:0006696">
    <property type="term" value="P:ergosterol biosynthetic process"/>
    <property type="evidence" value="ECO:0007669"/>
    <property type="project" value="TreeGrafter"/>
</dbReference>
<evidence type="ECO:0000256" key="15">
    <source>
        <dbReference type="SAM" id="Phobius"/>
    </source>
</evidence>
<evidence type="ECO:0000256" key="7">
    <source>
        <dbReference type="ARBA" id="ARBA00022827"/>
    </source>
</evidence>
<evidence type="ECO:0000256" key="10">
    <source>
        <dbReference type="ARBA" id="ARBA00023027"/>
    </source>
</evidence>
<organism evidence="17 18">
    <name type="scientific">[Candida] railenensis</name>
    <dbReference type="NCBI Taxonomy" id="45579"/>
    <lineage>
        <taxon>Eukaryota</taxon>
        <taxon>Fungi</taxon>
        <taxon>Dikarya</taxon>
        <taxon>Ascomycota</taxon>
        <taxon>Saccharomycotina</taxon>
        <taxon>Pichiomycetes</taxon>
        <taxon>Debaryomycetaceae</taxon>
        <taxon>Kurtzmaniella</taxon>
    </lineage>
</organism>
<comment type="cofactor">
    <cofactor evidence="1 13 14">
        <name>FAD</name>
        <dbReference type="ChEBI" id="CHEBI:57692"/>
    </cofactor>
</comment>
<comment type="similarity">
    <text evidence="3 14">Belongs to the flavoprotein pyridine nucleotide cytochrome reductase family.</text>
</comment>
<comment type="caution">
    <text evidence="17">The sequence shown here is derived from an EMBL/GenBank/DDBJ whole genome shotgun (WGS) entry which is preliminary data.</text>
</comment>
<dbReference type="PRINTS" id="PR00371">
    <property type="entry name" value="FPNCR"/>
</dbReference>
<evidence type="ECO:0000256" key="2">
    <source>
        <dbReference type="ARBA" id="ARBA00004294"/>
    </source>
</evidence>
<feature type="binding site" evidence="13">
    <location>
        <position position="141"/>
    </location>
    <ligand>
        <name>FAD</name>
        <dbReference type="ChEBI" id="CHEBI:57692"/>
    </ligand>
</feature>
<evidence type="ECO:0000256" key="13">
    <source>
        <dbReference type="PIRSR" id="PIRSR601834-1"/>
    </source>
</evidence>
<dbReference type="SUPFAM" id="SSF52343">
    <property type="entry name" value="Ferredoxin reductase-like, C-terminal NADP-linked domain"/>
    <property type="match status" value="1"/>
</dbReference>
<evidence type="ECO:0000256" key="4">
    <source>
        <dbReference type="ARBA" id="ARBA00022630"/>
    </source>
</evidence>
<evidence type="ECO:0000256" key="6">
    <source>
        <dbReference type="ARBA" id="ARBA00022787"/>
    </source>
</evidence>
<evidence type="ECO:0000256" key="11">
    <source>
        <dbReference type="ARBA" id="ARBA00023128"/>
    </source>
</evidence>